<comment type="caution">
    <text evidence="2">The sequence shown here is derived from an EMBL/GenBank/DDBJ whole genome shotgun (WGS) entry which is preliminary data.</text>
</comment>
<feature type="compositionally biased region" description="Acidic residues" evidence="1">
    <location>
        <begin position="164"/>
        <end position="192"/>
    </location>
</feature>
<gene>
    <name evidence="2" type="ORF">Scep_010164</name>
</gene>
<reference evidence="2 3" key="1">
    <citation type="submission" date="2024-01" db="EMBL/GenBank/DDBJ databases">
        <title>Genome assemblies of Stephania.</title>
        <authorList>
            <person name="Yang L."/>
        </authorList>
    </citation>
    <scope>NUCLEOTIDE SEQUENCE [LARGE SCALE GENOMIC DNA]</scope>
    <source>
        <strain evidence="2">JXDWG</strain>
        <tissue evidence="2">Leaf</tissue>
    </source>
</reference>
<proteinExistence type="predicted"/>
<organism evidence="2 3">
    <name type="scientific">Stephania cephalantha</name>
    <dbReference type="NCBI Taxonomy" id="152367"/>
    <lineage>
        <taxon>Eukaryota</taxon>
        <taxon>Viridiplantae</taxon>
        <taxon>Streptophyta</taxon>
        <taxon>Embryophyta</taxon>
        <taxon>Tracheophyta</taxon>
        <taxon>Spermatophyta</taxon>
        <taxon>Magnoliopsida</taxon>
        <taxon>Ranunculales</taxon>
        <taxon>Menispermaceae</taxon>
        <taxon>Menispermoideae</taxon>
        <taxon>Cissampelideae</taxon>
        <taxon>Stephania</taxon>
    </lineage>
</organism>
<dbReference type="Proteomes" id="UP001419268">
    <property type="component" value="Unassembled WGS sequence"/>
</dbReference>
<sequence>MVDRRVTLVCYMNGVMYDGPSGISYTKPPIRHLRSKMGLGYEELVSFICNSLEIDTEKIILNMTYRYPVHIGSGTFNYVPLRIDDESTLKDAWEIVAEFPPPNCMDLFLDLVPRQSYTSSNCNIMVDSGAVPSTQPIFEHSHCASPLMTANPEMDEDAHSCDDMNTEEDDDYCGSDGDTSEESSDDDVDDEGVDVHHVDDDMI</sequence>
<keyword evidence="3" id="KW-1185">Reference proteome</keyword>
<accession>A0AAP0PD40</accession>
<evidence type="ECO:0000313" key="3">
    <source>
        <dbReference type="Proteomes" id="UP001419268"/>
    </source>
</evidence>
<feature type="region of interest" description="Disordered" evidence="1">
    <location>
        <begin position="148"/>
        <end position="203"/>
    </location>
</feature>
<protein>
    <submittedName>
        <fullName evidence="2">Uncharacterized protein</fullName>
    </submittedName>
</protein>
<dbReference type="EMBL" id="JBBNAG010000004">
    <property type="protein sequence ID" value="KAK9140483.1"/>
    <property type="molecule type" value="Genomic_DNA"/>
</dbReference>
<evidence type="ECO:0000313" key="2">
    <source>
        <dbReference type="EMBL" id="KAK9140483.1"/>
    </source>
</evidence>
<name>A0AAP0PD40_9MAGN</name>
<evidence type="ECO:0000256" key="1">
    <source>
        <dbReference type="SAM" id="MobiDB-lite"/>
    </source>
</evidence>
<feature type="compositionally biased region" description="Basic and acidic residues" evidence="1">
    <location>
        <begin position="193"/>
        <end position="203"/>
    </location>
</feature>
<dbReference type="AlphaFoldDB" id="A0AAP0PD40"/>